<evidence type="ECO:0000256" key="1">
    <source>
        <dbReference type="ARBA" id="ARBA00004496"/>
    </source>
</evidence>
<dbReference type="EMBL" id="JOKH01000002">
    <property type="protein sequence ID" value="KEQ18018.1"/>
    <property type="molecule type" value="Genomic_DNA"/>
</dbReference>
<name>A0A081NHU5_9GAMM</name>
<protein>
    <submittedName>
        <fullName evidence="8">Uncharacterized protein</fullName>
    </submittedName>
</protein>
<evidence type="ECO:0000256" key="5">
    <source>
        <dbReference type="ARBA" id="ARBA00023054"/>
    </source>
</evidence>
<gene>
    <name evidence="8" type="ORF">GZ78_10495</name>
</gene>
<dbReference type="GO" id="GO:0007018">
    <property type="term" value="P:microtubule-based movement"/>
    <property type="evidence" value="ECO:0007669"/>
    <property type="project" value="InterPro"/>
</dbReference>
<accession>A0A081NHU5</accession>
<comment type="subcellular location">
    <subcellularLocation>
        <location evidence="1">Cytoplasm</location>
    </subcellularLocation>
</comment>
<dbReference type="GO" id="GO:0005875">
    <property type="term" value="C:microtubule associated complex"/>
    <property type="evidence" value="ECO:0007669"/>
    <property type="project" value="TreeGrafter"/>
</dbReference>
<dbReference type="GO" id="GO:0005524">
    <property type="term" value="F:ATP binding"/>
    <property type="evidence" value="ECO:0007669"/>
    <property type="project" value="UniProtKB-KW"/>
</dbReference>
<feature type="region of interest" description="Disordered" evidence="7">
    <location>
        <begin position="1"/>
        <end position="38"/>
    </location>
</feature>
<dbReference type="STRING" id="1137799.GZ78_10495"/>
<dbReference type="InterPro" id="IPR027640">
    <property type="entry name" value="Kinesin-like_fam"/>
</dbReference>
<keyword evidence="9" id="KW-1185">Reference proteome</keyword>
<keyword evidence="2" id="KW-0963">Cytoplasm</keyword>
<evidence type="ECO:0000313" key="9">
    <source>
        <dbReference type="Proteomes" id="UP000028073"/>
    </source>
</evidence>
<feature type="region of interest" description="Disordered" evidence="7">
    <location>
        <begin position="745"/>
        <end position="830"/>
    </location>
</feature>
<evidence type="ECO:0000256" key="3">
    <source>
        <dbReference type="ARBA" id="ARBA00022741"/>
    </source>
</evidence>
<proteinExistence type="predicted"/>
<dbReference type="GO" id="GO:0003777">
    <property type="term" value="F:microtubule motor activity"/>
    <property type="evidence" value="ECO:0007669"/>
    <property type="project" value="InterPro"/>
</dbReference>
<keyword evidence="4" id="KW-0067">ATP-binding</keyword>
<feature type="compositionally biased region" description="Polar residues" evidence="7">
    <location>
        <begin position="18"/>
        <end position="34"/>
    </location>
</feature>
<feature type="coiled-coil region" evidence="6">
    <location>
        <begin position="246"/>
        <end position="280"/>
    </location>
</feature>
<organism evidence="8 9">
    <name type="scientific">Endozoicomonas numazuensis</name>
    <dbReference type="NCBI Taxonomy" id="1137799"/>
    <lineage>
        <taxon>Bacteria</taxon>
        <taxon>Pseudomonadati</taxon>
        <taxon>Pseudomonadota</taxon>
        <taxon>Gammaproteobacteria</taxon>
        <taxon>Oceanospirillales</taxon>
        <taxon>Endozoicomonadaceae</taxon>
        <taxon>Endozoicomonas</taxon>
    </lineage>
</organism>
<evidence type="ECO:0000256" key="7">
    <source>
        <dbReference type="SAM" id="MobiDB-lite"/>
    </source>
</evidence>
<feature type="region of interest" description="Disordered" evidence="7">
    <location>
        <begin position="1356"/>
        <end position="1415"/>
    </location>
</feature>
<feature type="coiled-coil region" evidence="6">
    <location>
        <begin position="306"/>
        <end position="564"/>
    </location>
</feature>
<dbReference type="RefSeq" id="WP_034835051.1">
    <property type="nucleotide sequence ID" value="NZ_JOKH01000002.1"/>
</dbReference>
<feature type="compositionally biased region" description="Basic and acidic residues" evidence="7">
    <location>
        <begin position="1388"/>
        <end position="1415"/>
    </location>
</feature>
<reference evidence="8 9" key="1">
    <citation type="submission" date="2014-06" db="EMBL/GenBank/DDBJ databases">
        <title>Whole Genome Sequences of Three Symbiotic Endozoicomonas Bacteria.</title>
        <authorList>
            <person name="Neave M.J."/>
            <person name="Apprill A."/>
            <person name="Voolstra C.R."/>
        </authorList>
    </citation>
    <scope>NUCLEOTIDE SEQUENCE [LARGE SCALE GENOMIC DNA]</scope>
    <source>
        <strain evidence="8 9">DSM 25634</strain>
    </source>
</reference>
<keyword evidence="3" id="KW-0547">Nucleotide-binding</keyword>
<dbReference type="OrthoDB" id="6194884at2"/>
<dbReference type="GO" id="GO:0005737">
    <property type="term" value="C:cytoplasm"/>
    <property type="evidence" value="ECO:0007669"/>
    <property type="project" value="UniProtKB-SubCell"/>
</dbReference>
<comment type="caution">
    <text evidence="8">The sequence shown here is derived from an EMBL/GenBank/DDBJ whole genome shotgun (WGS) entry which is preliminary data.</text>
</comment>
<feature type="coiled-coil region" evidence="6">
    <location>
        <begin position="162"/>
        <end position="210"/>
    </location>
</feature>
<dbReference type="PANTHER" id="PTHR47969:SF15">
    <property type="entry name" value="CHROMOSOME-ASSOCIATED KINESIN KIF4A-RELATED"/>
    <property type="match status" value="1"/>
</dbReference>
<evidence type="ECO:0000256" key="4">
    <source>
        <dbReference type="ARBA" id="ARBA00022840"/>
    </source>
</evidence>
<dbReference type="PANTHER" id="PTHR47969">
    <property type="entry name" value="CHROMOSOME-ASSOCIATED KINESIN KIF4A-RELATED"/>
    <property type="match status" value="1"/>
</dbReference>
<dbReference type="GO" id="GO:0051231">
    <property type="term" value="P:spindle elongation"/>
    <property type="evidence" value="ECO:0007669"/>
    <property type="project" value="TreeGrafter"/>
</dbReference>
<evidence type="ECO:0000256" key="6">
    <source>
        <dbReference type="SAM" id="Coils"/>
    </source>
</evidence>
<feature type="compositionally biased region" description="Polar residues" evidence="7">
    <location>
        <begin position="792"/>
        <end position="810"/>
    </location>
</feature>
<dbReference type="Proteomes" id="UP000028073">
    <property type="component" value="Unassembled WGS sequence"/>
</dbReference>
<evidence type="ECO:0000256" key="2">
    <source>
        <dbReference type="ARBA" id="ARBA00022490"/>
    </source>
</evidence>
<feature type="coiled-coil region" evidence="6">
    <location>
        <begin position="593"/>
        <end position="631"/>
    </location>
</feature>
<keyword evidence="5 6" id="KW-0175">Coiled coil</keyword>
<evidence type="ECO:0000313" key="8">
    <source>
        <dbReference type="EMBL" id="KEQ18018.1"/>
    </source>
</evidence>
<sequence length="1415" mass="160224">MFEKEFSPASTAELRQVFDSSQSSHTRPSGSGQRRSPDYFAALQVLSPESSFPHDLGFPTMDTDLTDRDLTLASPLASYLRLPVQTHSIAVQTDKDLPQESCSIGLQVGPESFQHAIATQPYSGTVLPVEDESDSEPEEEVDTLVRIPLITTQPRRLQLTGRLSIEAELQQKQDELKVTNKDRDRKKQALERIRRERGTLLAQVEKLQHEASNRDSLLVAERENNEQLRGDLCIHNDRGQHSKGQIKKLREDLKAAASEKKQLQQQVGSLEEQKTTLENSLAENESLVLDLTKGFKDVSQKLDQHKLSAECTRANLNGEIDRLKKEVTHLKAEYEINQPVLSCAVDVAKKFKELLEEKTTEVDRLTVESDKAKAALGKLEQDHQQVQAQIDKQKEVIDAINSHHEHACHQKTQLESELNRQKEDHKALTAERNQLLSGQKQLQEQLRKAKEDLQRQLSDLNTFSDEQQELARTRQEVLVKANEELDELQQELEVIGACSKSLIDQVSLKESEVASLQNELQLLREQVADLESLKSELEQTRTQLDAIKDELASAKESLGKEQNSRQTLINLLSDQQSQNALLKADEQHWLKGKAQLEKQLKQKQRELDDSYRKHEESLEETSVQLEAAKTREGLLTSDLEHQKELLEKEREQSAHYKRLMAELMASLNPSEPGSHEEEMTEEITDDDLETSVRQLVSLARSHQELPELLARLKRPAPDLTESSLADSSAVYSSLMDALHTSHQMLYPAEPDSPDLPMEFDRGGGWDDDPEMEYDHPDSLPSSKSPDVLPSTLIPSSAGSSEVDSWVSSRPLTPEPPVVSKKKDQEAPGFTPFMFPVEDAYDSDQDPDFDPDADDDMEVVWQKEIGVQTDPVNSLRSLEELLAAGMESDWPEEACALERRAISCHEDLFGEIPEKEQATANKIAEYLERRKGKETYWGVLRDTLNNNFPVPKWPEFKQTDKWTIPMVRYAAFRFQIEGAGVFEQKDFLELKHDTAAYFFALGQHVLRKPESRQSGVAFNFKEAGLKVPECGMFKKGFGEWTPAVVYFLVWYFSETETTTREHLKKILAVLSPSSMAYRQVVIEYIAKFLDWHPIEGREVVYDAETDKAISYRSNEMNHSGEGAGSKVEVPADIVLKSGVVVREGVKTRSGNWTATAIKALLEGAGLVVELTEAKGKQDVFQSIRTAAHKRQLEVYKRCLKQAVDYHPDNLRHTIDGQKQRNNKRTYNELYPVDGTIIATAPMDTPRFILSCLYHLEGGFKLFKKETVFGFAIKMLNLIEPEKENKTREKKLQDIVDQLLVLRLSASVNNSSVLSEIRKLEAFKVTADEWTVEDIVDKRRTLPQVEWLDGSVTTGQYQQTNRGASRSAYAAKVKSGEVVGRKRKTGDTPAGEKKSKMAGKKQADVRHEVTRRKDSER</sequence>